<dbReference type="GO" id="GO:0004806">
    <property type="term" value="F:triacylglycerol lipase activity"/>
    <property type="evidence" value="ECO:0007669"/>
    <property type="project" value="TreeGrafter"/>
</dbReference>
<dbReference type="Proteomes" id="UP000308349">
    <property type="component" value="Unassembled WGS sequence"/>
</dbReference>
<dbReference type="RefSeq" id="WP_138458844.1">
    <property type="nucleotide sequence ID" value="NZ_VBUU01000044.1"/>
</dbReference>
<dbReference type="PANTHER" id="PTHR48081">
    <property type="entry name" value="AB HYDROLASE SUPERFAMILY PROTEIN C4A8.06C"/>
    <property type="match status" value="1"/>
</dbReference>
<dbReference type="Gene3D" id="3.40.50.1820">
    <property type="entry name" value="alpha/beta hydrolase"/>
    <property type="match status" value="1"/>
</dbReference>
<dbReference type="Pfam" id="PF07859">
    <property type="entry name" value="Abhydrolase_3"/>
    <property type="match status" value="1"/>
</dbReference>
<dbReference type="InterPro" id="IPR050300">
    <property type="entry name" value="GDXG_lipolytic_enzyme"/>
</dbReference>
<dbReference type="PANTHER" id="PTHR48081:SF30">
    <property type="entry name" value="ACETYL-HYDROLASE LIPR-RELATED"/>
    <property type="match status" value="1"/>
</dbReference>
<organism evidence="4 5">
    <name type="scientific">Nocardia cyriacigeorgica</name>
    <dbReference type="NCBI Taxonomy" id="135487"/>
    <lineage>
        <taxon>Bacteria</taxon>
        <taxon>Bacillati</taxon>
        <taxon>Actinomycetota</taxon>
        <taxon>Actinomycetes</taxon>
        <taxon>Mycobacteriales</taxon>
        <taxon>Nocardiaceae</taxon>
        <taxon>Nocardia</taxon>
    </lineage>
</organism>
<comment type="similarity">
    <text evidence="1">Belongs to the 'GDXG' lipolytic enzyme family.</text>
</comment>
<accession>A0A5R8P5P3</accession>
<evidence type="ECO:0000256" key="1">
    <source>
        <dbReference type="ARBA" id="ARBA00010515"/>
    </source>
</evidence>
<dbReference type="AlphaFoldDB" id="A0A5R8P5P3"/>
<dbReference type="InterPro" id="IPR029058">
    <property type="entry name" value="AB_hydrolase_fold"/>
</dbReference>
<dbReference type="SUPFAM" id="SSF53474">
    <property type="entry name" value="alpha/beta-Hydrolases"/>
    <property type="match status" value="1"/>
</dbReference>
<comment type="caution">
    <text evidence="4">The sequence shown here is derived from an EMBL/GenBank/DDBJ whole genome shotgun (WGS) entry which is preliminary data.</text>
</comment>
<proteinExistence type="inferred from homology"/>
<protein>
    <submittedName>
        <fullName evidence="4">Alpha/beta hydrolase</fullName>
    </submittedName>
</protein>
<keyword evidence="2 4" id="KW-0378">Hydrolase</keyword>
<evidence type="ECO:0000256" key="2">
    <source>
        <dbReference type="ARBA" id="ARBA00022801"/>
    </source>
</evidence>
<feature type="domain" description="Alpha/beta hydrolase fold-3" evidence="3">
    <location>
        <begin position="110"/>
        <end position="311"/>
    </location>
</feature>
<evidence type="ECO:0000313" key="5">
    <source>
        <dbReference type="Proteomes" id="UP000308349"/>
    </source>
</evidence>
<gene>
    <name evidence="4" type="ORF">FEK35_28545</name>
</gene>
<evidence type="ECO:0000313" key="4">
    <source>
        <dbReference type="EMBL" id="TLF94960.1"/>
    </source>
</evidence>
<dbReference type="InterPro" id="IPR013094">
    <property type="entry name" value="AB_hydrolase_3"/>
</dbReference>
<evidence type="ECO:0000259" key="3">
    <source>
        <dbReference type="Pfam" id="PF07859"/>
    </source>
</evidence>
<reference evidence="4 5" key="1">
    <citation type="submission" date="2019-05" db="EMBL/GenBank/DDBJ databases">
        <title>Genomes sequences of two Nocardia cyriacigeorgica environmental isolates, type strains Nocardia asteroides ATCC 19247 and Nocardia cyriacigeorgica DSM 44484.</title>
        <authorList>
            <person name="Vautrin F."/>
            <person name="Bergeron E."/>
            <person name="Dubost A."/>
            <person name="Abrouk D."/>
            <person name="Rodriguez Nava V."/>
            <person name="Pujic P."/>
        </authorList>
    </citation>
    <scope>NUCLEOTIDE SEQUENCE [LARGE SCALE GENOMIC DNA]</scope>
    <source>
        <strain evidence="4 5">EML 1456</strain>
    </source>
</reference>
<dbReference type="OrthoDB" id="128186at2"/>
<name>A0A5R8P5P3_9NOCA</name>
<dbReference type="EMBL" id="VBUU01000044">
    <property type="protein sequence ID" value="TLF94960.1"/>
    <property type="molecule type" value="Genomic_DNA"/>
</dbReference>
<sequence>MLTKQPTQTQVSSVTIEYPRRASLVLRIAHRLSYAILRQGMNAIIALVDRGIPFTDARNFHISALLDLLAAPLVPIRGTRRRMVKFDKFRAEWVWHDGTADPDKRRDAAILYMHGGGLVSCGLNSHRRLVSRIAKASGVPVLNVDYRQLPKAHVTETLEDCVEAYGYLLQQGFSADHIILAGDSAGGGLSFRLAVEIRDRGLPMPAAIAAIAPWADYDSTRRSAHPNDRIYPMLSAAALGTPGRLGLARDGKLDPKWSAVNHDFTGLPPVLIQVGSTEVLRSDADHLAANCAAAGVPCRMQIWHRAIHVFQAGADLLPDARQAIGDIGAFTKSILSGTDVAATSRRGTAA</sequence>